<dbReference type="SUPFAM" id="SSF54909">
    <property type="entry name" value="Dimeric alpha+beta barrel"/>
    <property type="match status" value="1"/>
</dbReference>
<accession>A0ABV1REK7</accession>
<dbReference type="Gene3D" id="3.30.70.1060">
    <property type="entry name" value="Dimeric alpha+beta barrel"/>
    <property type="match status" value="1"/>
</dbReference>
<organism evidence="4 5">
    <name type="scientific">Catenovulum sediminis</name>
    <dbReference type="NCBI Taxonomy" id="1740262"/>
    <lineage>
        <taxon>Bacteria</taxon>
        <taxon>Pseudomonadati</taxon>
        <taxon>Pseudomonadota</taxon>
        <taxon>Gammaproteobacteria</taxon>
        <taxon>Alteromonadales</taxon>
        <taxon>Alteromonadaceae</taxon>
        <taxon>Catenovulum</taxon>
    </lineage>
</organism>
<dbReference type="SUPFAM" id="SSF54593">
    <property type="entry name" value="Glyoxalase/Bleomycin resistance protein/Dihydroxybiphenyl dioxygenase"/>
    <property type="match status" value="1"/>
</dbReference>
<dbReference type="InterPro" id="IPR028973">
    <property type="entry name" value="PhnB-like"/>
</dbReference>
<dbReference type="InterPro" id="IPR011008">
    <property type="entry name" value="Dimeric_a/b-barrel"/>
</dbReference>
<dbReference type="RefSeq" id="WP_143871557.1">
    <property type="nucleotide sequence ID" value="NZ_CP041660.1"/>
</dbReference>
<dbReference type="PANTHER" id="PTHR35174">
    <property type="entry name" value="BLL7171 PROTEIN-RELATED"/>
    <property type="match status" value="1"/>
</dbReference>
<dbReference type="Pfam" id="PF06983">
    <property type="entry name" value="3-dmu-9_3-mt"/>
    <property type="match status" value="1"/>
</dbReference>
<dbReference type="Proteomes" id="UP001467690">
    <property type="component" value="Unassembled WGS sequence"/>
</dbReference>
<feature type="domain" description="YCII-related" evidence="2">
    <location>
        <begin position="1"/>
        <end position="100"/>
    </location>
</feature>
<evidence type="ECO:0000259" key="3">
    <source>
        <dbReference type="Pfam" id="PF06983"/>
    </source>
</evidence>
<dbReference type="Gene3D" id="3.10.180.10">
    <property type="entry name" value="2,3-Dihydroxybiphenyl 1,2-Dioxygenase, domain 1"/>
    <property type="match status" value="1"/>
</dbReference>
<dbReference type="CDD" id="cd06588">
    <property type="entry name" value="PhnB_like"/>
    <property type="match status" value="1"/>
</dbReference>
<comment type="caution">
    <text evidence="4">The sequence shown here is derived from an EMBL/GenBank/DDBJ whole genome shotgun (WGS) entry which is preliminary data.</text>
</comment>
<comment type="similarity">
    <text evidence="1">Belongs to the YciI family.</text>
</comment>
<dbReference type="PANTHER" id="PTHR35174:SF4">
    <property type="entry name" value="BLL7163 PROTEIN"/>
    <property type="match status" value="1"/>
</dbReference>
<dbReference type="EMBL" id="JBELOE010000093">
    <property type="protein sequence ID" value="MER2491195.1"/>
    <property type="molecule type" value="Genomic_DNA"/>
</dbReference>
<sequence>MKVMVIVKATDSSEAGVMPTQALMKAMGEFNEELVKAGVMESGDGLKPSNEGFRVRFSGNKREVIQGPFVETNELIAGYWIWNVNSMDEALDWVKKCPNPMMEDSDIEIRTFYGMEDYADWDNTGEFAKKEQHLCDTLAMQNTMKQATINNYLFFSGRCEEAINYYQEHLGASISMLMRFNDSPDPLPEDLLAPGFENKIMHCEFNIADSKVFASDGCGDGTNMSGFSLALTLNDHDEAHRIFNALAKNGQINMPLTATFWSPLYGQVTDQFGVAWMVMIPNEEPNTTDK</sequence>
<keyword evidence="5" id="KW-1185">Reference proteome</keyword>
<dbReference type="InterPro" id="IPR005545">
    <property type="entry name" value="YCII"/>
</dbReference>
<name>A0ABV1REK7_9ALTE</name>
<gene>
    <name evidence="4" type="ORF">ABS311_04795</name>
</gene>
<protein>
    <submittedName>
        <fullName evidence="4">YciI family protein</fullName>
    </submittedName>
</protein>
<evidence type="ECO:0000313" key="4">
    <source>
        <dbReference type="EMBL" id="MER2491195.1"/>
    </source>
</evidence>
<evidence type="ECO:0000256" key="1">
    <source>
        <dbReference type="ARBA" id="ARBA00007689"/>
    </source>
</evidence>
<feature type="domain" description="PhnB-like" evidence="3">
    <location>
        <begin position="149"/>
        <end position="278"/>
    </location>
</feature>
<evidence type="ECO:0000259" key="2">
    <source>
        <dbReference type="Pfam" id="PF03795"/>
    </source>
</evidence>
<evidence type="ECO:0000313" key="5">
    <source>
        <dbReference type="Proteomes" id="UP001467690"/>
    </source>
</evidence>
<reference evidence="4 5" key="1">
    <citation type="submission" date="2024-06" db="EMBL/GenBank/DDBJ databases">
        <authorList>
            <person name="Chen R.Y."/>
        </authorList>
    </citation>
    <scope>NUCLEOTIDE SEQUENCE [LARGE SCALE GENOMIC DNA]</scope>
    <source>
        <strain evidence="4 5">D2</strain>
    </source>
</reference>
<dbReference type="InterPro" id="IPR029068">
    <property type="entry name" value="Glyas_Bleomycin-R_OHBP_Dase"/>
</dbReference>
<proteinExistence type="inferred from homology"/>
<dbReference type="Pfam" id="PF03795">
    <property type="entry name" value="YCII"/>
    <property type="match status" value="1"/>
</dbReference>